<dbReference type="AlphaFoldDB" id="A0A6G6WBA2"/>
<proteinExistence type="inferred from homology"/>
<reference evidence="3 4" key="1">
    <citation type="submission" date="2020-02" db="EMBL/GenBank/DDBJ databases">
        <title>Full genome sequence of Nocardioides sp. R-3366.</title>
        <authorList>
            <person name="Im W.-T."/>
        </authorList>
    </citation>
    <scope>NUCLEOTIDE SEQUENCE [LARGE SCALE GENOMIC DNA]</scope>
    <source>
        <strain evidence="3 4">R-3366</strain>
    </source>
</reference>
<evidence type="ECO:0000313" key="3">
    <source>
        <dbReference type="EMBL" id="QIG42512.1"/>
    </source>
</evidence>
<feature type="chain" id="PRO_5026131735" evidence="2">
    <location>
        <begin position="28"/>
        <end position="600"/>
    </location>
</feature>
<protein>
    <submittedName>
        <fullName evidence="3">Uncharacterized protein</fullName>
    </submittedName>
</protein>
<dbReference type="SUPFAM" id="SSF69304">
    <property type="entry name" value="Tricorn protease N-terminal domain"/>
    <property type="match status" value="1"/>
</dbReference>
<keyword evidence="2" id="KW-0732">Signal</keyword>
<comment type="similarity">
    <text evidence="1">Belongs to the TolB family.</text>
</comment>
<dbReference type="EMBL" id="CP049257">
    <property type="protein sequence ID" value="QIG42512.1"/>
    <property type="molecule type" value="Genomic_DNA"/>
</dbReference>
<dbReference type="InterPro" id="IPR011659">
    <property type="entry name" value="WD40"/>
</dbReference>
<feature type="signal peptide" evidence="2">
    <location>
        <begin position="1"/>
        <end position="27"/>
    </location>
</feature>
<gene>
    <name evidence="3" type="ORF">G5V58_06755</name>
</gene>
<accession>A0A6G6WBA2</accession>
<dbReference type="SUPFAM" id="SSF82171">
    <property type="entry name" value="DPP6 N-terminal domain-like"/>
    <property type="match status" value="1"/>
</dbReference>
<evidence type="ECO:0000256" key="2">
    <source>
        <dbReference type="SAM" id="SignalP"/>
    </source>
</evidence>
<dbReference type="PANTHER" id="PTHR36842">
    <property type="entry name" value="PROTEIN TOLB HOMOLOG"/>
    <property type="match status" value="1"/>
</dbReference>
<dbReference type="PANTHER" id="PTHR36842:SF1">
    <property type="entry name" value="PROTEIN TOLB"/>
    <property type="match status" value="1"/>
</dbReference>
<organism evidence="3 4">
    <name type="scientific">Nocardioides anomalus</name>
    <dbReference type="NCBI Taxonomy" id="2712223"/>
    <lineage>
        <taxon>Bacteria</taxon>
        <taxon>Bacillati</taxon>
        <taxon>Actinomycetota</taxon>
        <taxon>Actinomycetes</taxon>
        <taxon>Propionibacteriales</taxon>
        <taxon>Nocardioidaceae</taxon>
        <taxon>Nocardioides</taxon>
    </lineage>
</organism>
<sequence length="600" mass="63149">MLGRWRRTALAVGAAAALVTTSGAAYGAPAAGPRAAVAAAEPGSAGMLAYTFGVGSRGQTRIATVWTDGSHRQVITKRGNAYGPVWSPDGSTLAYSTLRGVGLMTATGGGQHLVVPGGRSPSWAPDGRRLAFACDEGLCVVDLVTGQRTVVVPTTADWPAVDSSTWSPDGSSLAFTRISADGDDYTSDTQLWTVHADGSGLAAVPGTSPEGIDPLWSPDGTWLMYTEHYGGRGGEYSGDVFLVHPDGTARTPVLTLDGSDAGSSWSPDGSRVVVSSVADLYPTMDGIWTLRPDGTDRQLVVREGWGAQWRPAFTAPLPGTTAARAASGPRLAYVAMTDTGFDLFTARPDGADVRRLTTRGRITSPAWSPDHRMIAFVARNRRGAHALWTIRADGSGAKRRTDVGFQPPQLAWAPGGGVLAYGDGPRLCTYTLASRTRECRRISDNDVDTVSHPSFAPSGRRLVFSLTDNTDVSRLVVTGTHGGPVRRLTQGKGGSALDPSWSPRGDRIAFTLAAGGQFDRRRQTAVLTIRPDGTHPTTLFATPGLDDAPAWSPDGRRVVVRSDGPPAADGTAQPGVWVVDASGRHEWLAVPGRGVAYADW</sequence>
<dbReference type="Proteomes" id="UP000502996">
    <property type="component" value="Chromosome"/>
</dbReference>
<dbReference type="InterPro" id="IPR011042">
    <property type="entry name" value="6-blade_b-propeller_TolB-like"/>
</dbReference>
<dbReference type="InterPro" id="IPR006311">
    <property type="entry name" value="TAT_signal"/>
</dbReference>
<evidence type="ECO:0000256" key="1">
    <source>
        <dbReference type="ARBA" id="ARBA00009820"/>
    </source>
</evidence>
<name>A0A6G6WBA2_9ACTN</name>
<keyword evidence="4" id="KW-1185">Reference proteome</keyword>
<dbReference type="RefSeq" id="WP_165230182.1">
    <property type="nucleotide sequence ID" value="NZ_CP049257.1"/>
</dbReference>
<dbReference type="KEGG" id="nano:G5V58_06755"/>
<dbReference type="Gene3D" id="2.120.10.30">
    <property type="entry name" value="TolB, C-terminal domain"/>
    <property type="match status" value="3"/>
</dbReference>
<dbReference type="PROSITE" id="PS51318">
    <property type="entry name" value="TAT"/>
    <property type="match status" value="1"/>
</dbReference>
<dbReference type="Pfam" id="PF07676">
    <property type="entry name" value="PD40"/>
    <property type="match status" value="7"/>
</dbReference>
<evidence type="ECO:0000313" key="4">
    <source>
        <dbReference type="Proteomes" id="UP000502996"/>
    </source>
</evidence>